<dbReference type="GO" id="GO:0005509">
    <property type="term" value="F:calcium ion binding"/>
    <property type="evidence" value="ECO:0007669"/>
    <property type="project" value="InterPro"/>
</dbReference>
<dbReference type="GO" id="GO:0005788">
    <property type="term" value="C:endoplasmic reticulum lumen"/>
    <property type="evidence" value="ECO:0007669"/>
    <property type="project" value="UniProtKB-SubCell"/>
</dbReference>
<keyword evidence="3 13" id="KW-0732">Signal</keyword>
<feature type="region of interest" description="Disordered" evidence="12">
    <location>
        <begin position="33"/>
        <end position="53"/>
    </location>
</feature>
<dbReference type="Gene3D" id="1.10.238.10">
    <property type="entry name" value="EF-hand"/>
    <property type="match status" value="3"/>
</dbReference>
<reference evidence="16" key="1">
    <citation type="submission" date="2025-08" db="UniProtKB">
        <authorList>
            <consortium name="RefSeq"/>
        </authorList>
    </citation>
    <scope>IDENTIFICATION</scope>
</reference>
<proteinExistence type="predicted"/>
<dbReference type="FunFam" id="1.10.238.10:FF:000104">
    <property type="entry name" value="calumenin isoform X1"/>
    <property type="match status" value="1"/>
</dbReference>
<dbReference type="FunFam" id="1.10.238.10:FF:000090">
    <property type="entry name" value="calumenin isoform X2"/>
    <property type="match status" value="1"/>
</dbReference>
<dbReference type="InterPro" id="IPR002048">
    <property type="entry name" value="EF_hand_dom"/>
</dbReference>
<feature type="signal peptide" evidence="13">
    <location>
        <begin position="1"/>
        <end position="25"/>
    </location>
</feature>
<dbReference type="Pfam" id="PF13202">
    <property type="entry name" value="EF-hand_5"/>
    <property type="match status" value="2"/>
</dbReference>
<protein>
    <recommendedName>
        <fullName evidence="11">Reticulocalbin-3</fullName>
    </recommendedName>
</protein>
<keyword evidence="4" id="KW-0677">Repeat</keyword>
<feature type="domain" description="EF-hand" evidence="14">
    <location>
        <begin position="353"/>
        <end position="388"/>
    </location>
</feature>
<gene>
    <name evidence="16" type="primary">LOC106050367</name>
</gene>
<evidence type="ECO:0000256" key="7">
    <source>
        <dbReference type="ARBA" id="ARBA00023180"/>
    </source>
</evidence>
<feature type="region of interest" description="Disordered" evidence="12">
    <location>
        <begin position="225"/>
        <end position="247"/>
    </location>
</feature>
<keyword evidence="8" id="KW-0143">Chaperone</keyword>
<dbReference type="GO" id="GO:0015031">
    <property type="term" value="P:protein transport"/>
    <property type="evidence" value="ECO:0007669"/>
    <property type="project" value="UniProtKB-ARBA"/>
</dbReference>
<evidence type="ECO:0000256" key="6">
    <source>
        <dbReference type="ARBA" id="ARBA00022837"/>
    </source>
</evidence>
<evidence type="ECO:0000256" key="4">
    <source>
        <dbReference type="ARBA" id="ARBA00022737"/>
    </source>
</evidence>
<evidence type="ECO:0000256" key="2">
    <source>
        <dbReference type="ARBA" id="ARBA00022723"/>
    </source>
</evidence>
<dbReference type="PANTHER" id="PTHR10827:SF52">
    <property type="entry name" value="IP16409P"/>
    <property type="match status" value="1"/>
</dbReference>
<feature type="domain" description="EF-hand" evidence="14">
    <location>
        <begin position="159"/>
        <end position="194"/>
    </location>
</feature>
<organism evidence="15 16">
    <name type="scientific">Biomphalaria glabrata</name>
    <name type="common">Bloodfluke planorb</name>
    <name type="synonym">Freshwater snail</name>
    <dbReference type="NCBI Taxonomy" id="6526"/>
    <lineage>
        <taxon>Eukaryota</taxon>
        <taxon>Metazoa</taxon>
        <taxon>Spiralia</taxon>
        <taxon>Lophotrochozoa</taxon>
        <taxon>Mollusca</taxon>
        <taxon>Gastropoda</taxon>
        <taxon>Heterobranchia</taxon>
        <taxon>Euthyneura</taxon>
        <taxon>Panpulmonata</taxon>
        <taxon>Hygrophila</taxon>
        <taxon>Lymnaeoidea</taxon>
        <taxon>Planorbidae</taxon>
        <taxon>Biomphalaria</taxon>
    </lineage>
</organism>
<dbReference type="AlphaFoldDB" id="A0A9W3BK20"/>
<feature type="compositionally biased region" description="Basic and acidic residues" evidence="12">
    <location>
        <begin position="43"/>
        <end position="53"/>
    </location>
</feature>
<dbReference type="PROSITE" id="PS50222">
    <property type="entry name" value="EF_HAND_2"/>
    <property type="match status" value="3"/>
</dbReference>
<name>A0A9W3BK20_BIOGL</name>
<dbReference type="PANTHER" id="PTHR10827">
    <property type="entry name" value="RETICULOCALBIN"/>
    <property type="match status" value="1"/>
</dbReference>
<evidence type="ECO:0000256" key="13">
    <source>
        <dbReference type="SAM" id="SignalP"/>
    </source>
</evidence>
<dbReference type="OrthoDB" id="293868at2759"/>
<evidence type="ECO:0000313" key="15">
    <source>
        <dbReference type="Proteomes" id="UP001165740"/>
    </source>
</evidence>
<evidence type="ECO:0000259" key="14">
    <source>
        <dbReference type="PROSITE" id="PS50222"/>
    </source>
</evidence>
<dbReference type="CDD" id="cd16226">
    <property type="entry name" value="EFh_CREC_Calumenin_like"/>
    <property type="match status" value="1"/>
</dbReference>
<feature type="compositionally biased region" description="Acidic residues" evidence="12">
    <location>
        <begin position="225"/>
        <end position="238"/>
    </location>
</feature>
<dbReference type="GeneID" id="106050367"/>
<keyword evidence="7" id="KW-0325">Glycoprotein</keyword>
<comment type="subunit">
    <text evidence="10">Interacts with PCSK6 (immature form including the propeptide); probably involved in the maturation and the secretion of PCSK6.</text>
</comment>
<evidence type="ECO:0000313" key="16">
    <source>
        <dbReference type="RefSeq" id="XP_055899780.1"/>
    </source>
</evidence>
<evidence type="ECO:0000256" key="8">
    <source>
        <dbReference type="ARBA" id="ARBA00023186"/>
    </source>
</evidence>
<dbReference type="Pfam" id="PF13499">
    <property type="entry name" value="EF-hand_7"/>
    <property type="match status" value="1"/>
</dbReference>
<keyword evidence="15" id="KW-1185">Reference proteome</keyword>
<keyword evidence="6" id="KW-0106">Calcium</keyword>
<sequence length="403" mass="47294">MSKSNQSLELYVFVLVVVTLASVHCSAIPDKKQRVQDKPLSSEPHEVHGEHNPDYDHDAFLGHEEAETFDQLSPEESKQRLSIIVDKIDKDRDGEVTEAELKEWIQYVQRRYIVTDTDRMWKDHEPDAENTLTWESYQKRTFGYSDDPVEGSPTFEYKDMIQRDRRRWHQADKNGDGKLTKEEFQDFLHPEEAEHMRGIVVDETLEDIDKDGDGYISLQEYIDDIWGDDDADEEDEESNREGEPEWVRSEREQFVQYRDKNADGKLDNQEIRDWIIPEDYDHSSAEATHLIRSSDENGVCDMWPRSAEEEGQEEPSWVKSEREQFSNYRDKNKDGKMDKAEVMDWIIPHDYDHSKAEAKHLIFQSDVNQDGKLSKEEILDKYDLFVGSQATDFGEALTKHDEF</sequence>
<evidence type="ECO:0000256" key="12">
    <source>
        <dbReference type="SAM" id="MobiDB-lite"/>
    </source>
</evidence>
<evidence type="ECO:0000256" key="1">
    <source>
        <dbReference type="ARBA" id="ARBA00004319"/>
    </source>
</evidence>
<dbReference type="InterPro" id="IPR018247">
    <property type="entry name" value="EF_Hand_1_Ca_BS"/>
</dbReference>
<accession>A0A9W3BK20</accession>
<comment type="subcellular location">
    <subcellularLocation>
        <location evidence="1">Endoplasmic reticulum lumen</location>
    </subcellularLocation>
</comment>
<dbReference type="InterPro" id="IPR011992">
    <property type="entry name" value="EF-hand-dom_pair"/>
</dbReference>
<evidence type="ECO:0000256" key="11">
    <source>
        <dbReference type="ARBA" id="ARBA00072696"/>
    </source>
</evidence>
<dbReference type="PROSITE" id="PS00018">
    <property type="entry name" value="EF_HAND_1"/>
    <property type="match status" value="6"/>
</dbReference>
<dbReference type="RefSeq" id="XP_055899780.1">
    <property type="nucleotide sequence ID" value="XM_056043805.1"/>
</dbReference>
<comment type="function">
    <text evidence="9">Probable molecular chaperone assisting protein biosynthesis and transport in the endoplasmic reticulum. Required for the proper biosynthesis and transport of pulmonary surfactant-associated protein A/SP-A, pulmonary surfactant-associated protein D/SP-D and the lipid transporter ABCA3. By regulating both the proper expression and the degradation through the endoplasmic reticulum-associated protein degradation pathway of these proteins plays a crucial role in pulmonary surfactant homeostasis. Has an anti-fibrotic activity by negatively regulating the secretion of type I and type III collagens. This calcium-binding protein also transiently associates with immature PCSK6 and regulates its secretion.</text>
</comment>
<dbReference type="Proteomes" id="UP001165740">
    <property type="component" value="Chromosome 10"/>
</dbReference>
<evidence type="ECO:0000256" key="5">
    <source>
        <dbReference type="ARBA" id="ARBA00022824"/>
    </source>
</evidence>
<evidence type="ECO:0000256" key="9">
    <source>
        <dbReference type="ARBA" id="ARBA00056975"/>
    </source>
</evidence>
<keyword evidence="5" id="KW-0256">Endoplasmic reticulum</keyword>
<feature type="chain" id="PRO_5040861824" description="Reticulocalbin-3" evidence="13">
    <location>
        <begin position="26"/>
        <end position="403"/>
    </location>
</feature>
<feature type="domain" description="EF-hand" evidence="14">
    <location>
        <begin position="76"/>
        <end position="111"/>
    </location>
</feature>
<evidence type="ECO:0000256" key="10">
    <source>
        <dbReference type="ARBA" id="ARBA00063143"/>
    </source>
</evidence>
<evidence type="ECO:0000256" key="3">
    <source>
        <dbReference type="ARBA" id="ARBA00022729"/>
    </source>
</evidence>
<dbReference type="SUPFAM" id="SSF47473">
    <property type="entry name" value="EF-hand"/>
    <property type="match status" value="2"/>
</dbReference>
<dbReference type="SMART" id="SM00054">
    <property type="entry name" value="EFh"/>
    <property type="match status" value="4"/>
</dbReference>
<dbReference type="OMA" id="FEADVDH"/>
<keyword evidence="2" id="KW-0479">Metal-binding</keyword>